<name>Q2RTV9_RHORT</name>
<dbReference type="Pfam" id="PF00420">
    <property type="entry name" value="Oxidored_q2"/>
    <property type="match status" value="1"/>
</dbReference>
<feature type="transmembrane region" description="Helical" evidence="7">
    <location>
        <begin position="12"/>
        <end position="29"/>
    </location>
</feature>
<keyword evidence="5 7" id="KW-1133">Transmembrane helix</keyword>
<evidence type="ECO:0000256" key="3">
    <source>
        <dbReference type="ARBA" id="ARBA00022475"/>
    </source>
</evidence>
<comment type="subcellular location">
    <subcellularLocation>
        <location evidence="1">Cell membrane</location>
        <topology evidence="1">Multi-pass membrane protein</topology>
    </subcellularLocation>
</comment>
<protein>
    <submittedName>
        <fullName evidence="8">NADH-ubiquinone oxidoreductase, chain 4L</fullName>
    </submittedName>
</protein>
<feature type="transmembrane region" description="Helical" evidence="7">
    <location>
        <begin position="75"/>
        <end position="98"/>
    </location>
</feature>
<accession>Q2RTV9</accession>
<dbReference type="PANTHER" id="PTHR34583">
    <property type="entry name" value="ANTIPORTER SUBUNIT MNHC2-RELATED"/>
    <property type="match status" value="1"/>
</dbReference>
<dbReference type="GO" id="GO:0005886">
    <property type="term" value="C:plasma membrane"/>
    <property type="evidence" value="ECO:0007669"/>
    <property type="project" value="UniProtKB-SubCell"/>
</dbReference>
<dbReference type="PhylomeDB" id="Q2RTV9"/>
<dbReference type="EnsemblBacteria" id="ABC22436">
    <property type="protein sequence ID" value="ABC22436"/>
    <property type="gene ID" value="Rru_A1636"/>
</dbReference>
<dbReference type="InterPro" id="IPR050601">
    <property type="entry name" value="CPA3_antiporter_subunitC"/>
</dbReference>
<evidence type="ECO:0000256" key="7">
    <source>
        <dbReference type="SAM" id="Phobius"/>
    </source>
</evidence>
<keyword evidence="3" id="KW-1003">Cell membrane</keyword>
<dbReference type="PANTHER" id="PTHR34583:SF2">
    <property type="entry name" value="ANTIPORTER SUBUNIT MNHC2-RELATED"/>
    <property type="match status" value="1"/>
</dbReference>
<dbReference type="Gene3D" id="1.10.287.3510">
    <property type="match status" value="1"/>
</dbReference>
<evidence type="ECO:0000256" key="5">
    <source>
        <dbReference type="ARBA" id="ARBA00022989"/>
    </source>
</evidence>
<dbReference type="STRING" id="269796.Rru_A1636"/>
<dbReference type="RefSeq" id="WP_011389326.1">
    <property type="nucleotide sequence ID" value="NC_007643.1"/>
</dbReference>
<feature type="transmembrane region" description="Helical" evidence="7">
    <location>
        <begin position="36"/>
        <end position="55"/>
    </location>
</feature>
<evidence type="ECO:0000313" key="9">
    <source>
        <dbReference type="Proteomes" id="UP000001929"/>
    </source>
</evidence>
<dbReference type="AlphaFoldDB" id="Q2RTV9"/>
<gene>
    <name evidence="8" type="ordered locus">Rru_A1636</name>
</gene>
<evidence type="ECO:0000256" key="4">
    <source>
        <dbReference type="ARBA" id="ARBA00022692"/>
    </source>
</evidence>
<reference evidence="8 9" key="1">
    <citation type="journal article" date="2011" name="Stand. Genomic Sci.">
        <title>Complete genome sequence of Rhodospirillum rubrum type strain (S1).</title>
        <authorList>
            <person name="Munk A.C."/>
            <person name="Copeland A."/>
            <person name="Lucas S."/>
            <person name="Lapidus A."/>
            <person name="Del Rio T.G."/>
            <person name="Barry K."/>
            <person name="Detter J.C."/>
            <person name="Hammon N."/>
            <person name="Israni S."/>
            <person name="Pitluck S."/>
            <person name="Brettin T."/>
            <person name="Bruce D."/>
            <person name="Han C."/>
            <person name="Tapia R."/>
            <person name="Gilna P."/>
            <person name="Schmutz J."/>
            <person name="Larimer F."/>
            <person name="Land M."/>
            <person name="Kyrpides N.C."/>
            <person name="Mavromatis K."/>
            <person name="Richardson P."/>
            <person name="Rohde M."/>
            <person name="Goker M."/>
            <person name="Klenk H.P."/>
            <person name="Zhang Y."/>
            <person name="Roberts G.P."/>
            <person name="Reslewic S."/>
            <person name="Schwartz D.C."/>
        </authorList>
    </citation>
    <scope>NUCLEOTIDE SEQUENCE [LARGE SCALE GENOMIC DNA]</scope>
    <source>
        <strain evidence="9">ATCC 11170 / ATH 1.1.1 / DSM 467 / LMG 4362 / NCIMB 8255 / S1</strain>
    </source>
</reference>
<keyword evidence="6 7" id="KW-0472">Membrane</keyword>
<keyword evidence="9" id="KW-1185">Reference proteome</keyword>
<evidence type="ECO:0000256" key="1">
    <source>
        <dbReference type="ARBA" id="ARBA00004651"/>
    </source>
</evidence>
<proteinExistence type="inferred from homology"/>
<dbReference type="HOGENOM" id="CLU_082058_2_0_5"/>
<dbReference type="NCBIfam" id="NF005621">
    <property type="entry name" value="PRK07375.1-6"/>
    <property type="match status" value="1"/>
</dbReference>
<dbReference type="InterPro" id="IPR039428">
    <property type="entry name" value="NUOK/Mnh_C1-like"/>
</dbReference>
<dbReference type="NCBIfam" id="NF005624">
    <property type="entry name" value="PRK07375.2-3"/>
    <property type="match status" value="1"/>
</dbReference>
<sequence length="121" mass="13113">MWNEIASHYNYWLFIVLMMIGLYGVIARGNLVKKIIGLNIFQASTIMLYVSMGKIEGGTAPILDADFSLYSNPLPSVLMLTAIVVGVATTALGLALVVRIKEAFGTIEEDEIGQSLTGMGR</sequence>
<dbReference type="eggNOG" id="COG1006">
    <property type="taxonomic scope" value="Bacteria"/>
</dbReference>
<dbReference type="Proteomes" id="UP000001929">
    <property type="component" value="Chromosome"/>
</dbReference>
<evidence type="ECO:0000256" key="2">
    <source>
        <dbReference type="ARBA" id="ARBA00010388"/>
    </source>
</evidence>
<dbReference type="PATRIC" id="fig|269796.9.peg.1713"/>
<comment type="similarity">
    <text evidence="2">Belongs to the CPA3 antiporters (TC 2.A.63) subunit C family.</text>
</comment>
<keyword evidence="4 7" id="KW-0812">Transmembrane</keyword>
<evidence type="ECO:0000313" key="8">
    <source>
        <dbReference type="EMBL" id="ABC22436.1"/>
    </source>
</evidence>
<dbReference type="EMBL" id="CP000230">
    <property type="protein sequence ID" value="ABC22436.1"/>
    <property type="molecule type" value="Genomic_DNA"/>
</dbReference>
<organism evidence="8 9">
    <name type="scientific">Rhodospirillum rubrum (strain ATCC 11170 / ATH 1.1.1 / DSM 467 / LMG 4362 / NCIMB 8255 / S1)</name>
    <dbReference type="NCBI Taxonomy" id="269796"/>
    <lineage>
        <taxon>Bacteria</taxon>
        <taxon>Pseudomonadati</taxon>
        <taxon>Pseudomonadota</taxon>
        <taxon>Alphaproteobacteria</taxon>
        <taxon>Rhodospirillales</taxon>
        <taxon>Rhodospirillaceae</taxon>
        <taxon>Rhodospirillum</taxon>
    </lineage>
</organism>
<evidence type="ECO:0000256" key="6">
    <source>
        <dbReference type="ARBA" id="ARBA00023136"/>
    </source>
</evidence>
<dbReference type="KEGG" id="rru:Rru_A1636"/>